<organism evidence="1 2">
    <name type="scientific">Leucogyrophana mollusca</name>
    <dbReference type="NCBI Taxonomy" id="85980"/>
    <lineage>
        <taxon>Eukaryota</taxon>
        <taxon>Fungi</taxon>
        <taxon>Dikarya</taxon>
        <taxon>Basidiomycota</taxon>
        <taxon>Agaricomycotina</taxon>
        <taxon>Agaricomycetes</taxon>
        <taxon>Agaricomycetidae</taxon>
        <taxon>Boletales</taxon>
        <taxon>Boletales incertae sedis</taxon>
        <taxon>Leucogyrophana</taxon>
    </lineage>
</organism>
<protein>
    <submittedName>
        <fullName evidence="1">Uncharacterized protein</fullName>
    </submittedName>
</protein>
<sequence length="131" mass="14275">MGINLSQSLIIACQYVHLRLLGFVVKPTSLTGRMLQYDNHRCAREACIAVAAYVPSGSLPQGHCHNGSAMDVQILCHSVLLGINASHYSVIPSVFFLHLDSGRILAHITQDSAEDIMRAKWAKTGILQMCG</sequence>
<evidence type="ECO:0000313" key="1">
    <source>
        <dbReference type="EMBL" id="KAH7922213.1"/>
    </source>
</evidence>
<reference evidence="1" key="1">
    <citation type="journal article" date="2021" name="New Phytol.">
        <title>Evolutionary innovations through gain and loss of genes in the ectomycorrhizal Boletales.</title>
        <authorList>
            <person name="Wu G."/>
            <person name="Miyauchi S."/>
            <person name="Morin E."/>
            <person name="Kuo A."/>
            <person name="Drula E."/>
            <person name="Varga T."/>
            <person name="Kohler A."/>
            <person name="Feng B."/>
            <person name="Cao Y."/>
            <person name="Lipzen A."/>
            <person name="Daum C."/>
            <person name="Hundley H."/>
            <person name="Pangilinan J."/>
            <person name="Johnson J."/>
            <person name="Barry K."/>
            <person name="LaButti K."/>
            <person name="Ng V."/>
            <person name="Ahrendt S."/>
            <person name="Min B."/>
            <person name="Choi I.G."/>
            <person name="Park H."/>
            <person name="Plett J.M."/>
            <person name="Magnuson J."/>
            <person name="Spatafora J.W."/>
            <person name="Nagy L.G."/>
            <person name="Henrissat B."/>
            <person name="Grigoriev I.V."/>
            <person name="Yang Z.L."/>
            <person name="Xu J."/>
            <person name="Martin F.M."/>
        </authorList>
    </citation>
    <scope>NUCLEOTIDE SEQUENCE</scope>
    <source>
        <strain evidence="1">KUC20120723A-06</strain>
    </source>
</reference>
<evidence type="ECO:0000313" key="2">
    <source>
        <dbReference type="Proteomes" id="UP000790709"/>
    </source>
</evidence>
<gene>
    <name evidence="1" type="ORF">BV22DRAFT_673306</name>
</gene>
<proteinExistence type="predicted"/>
<name>A0ACB8BBJ5_9AGAM</name>
<dbReference type="Proteomes" id="UP000790709">
    <property type="component" value="Unassembled WGS sequence"/>
</dbReference>
<dbReference type="EMBL" id="MU266493">
    <property type="protein sequence ID" value="KAH7922213.1"/>
    <property type="molecule type" value="Genomic_DNA"/>
</dbReference>
<comment type="caution">
    <text evidence="1">The sequence shown here is derived from an EMBL/GenBank/DDBJ whole genome shotgun (WGS) entry which is preliminary data.</text>
</comment>
<accession>A0ACB8BBJ5</accession>
<keyword evidence="2" id="KW-1185">Reference proteome</keyword>